<dbReference type="InterPro" id="IPR058551">
    <property type="entry name" value="Plasmid_parti_C"/>
</dbReference>
<evidence type="ECO:0000313" key="4">
    <source>
        <dbReference type="Proteomes" id="UP000006208"/>
    </source>
</evidence>
<proteinExistence type="predicted"/>
<feature type="domain" description="Plasmid partition protein putative N-terminal" evidence="1">
    <location>
        <begin position="19"/>
        <end position="126"/>
    </location>
</feature>
<accession>A0A7U4DIS7</accession>
<name>A0A7U4DIS7_BORBG</name>
<keyword evidence="3" id="KW-0614">Plasmid</keyword>
<dbReference type="InterPro" id="IPR002596">
    <property type="entry name" value="Plasmid_parti"/>
</dbReference>
<dbReference type="InterPro" id="IPR058550">
    <property type="entry name" value="Plasmid_parti_N"/>
</dbReference>
<dbReference type="AlphaFoldDB" id="A0A7U4DIS7"/>
<dbReference type="RefSeq" id="WP_012622456.1">
    <property type="nucleotide sequence ID" value="NC_012248.1"/>
</dbReference>
<dbReference type="Proteomes" id="UP000006208">
    <property type="component" value="Plasmid 118a_lp28-5"/>
</dbReference>
<sequence length="199" mass="23768">MKNIVLRERIISSEIDKSVESYNINLIRYNELKRELFEINKKTIFFYKIATIKILKEIRNKKYYELDGFKSFKAFAESYTVPIGKRQIYSYLKISLAMEKGILEENFIIENGINKALMEINNQDKKKLNETKSKKKKLKRINFSVEEGESYFFYKKNKKFLGILMCELFEKEKNLIEKIIENQKINANRDNLNSNISQK</sequence>
<evidence type="ECO:0000259" key="2">
    <source>
        <dbReference type="Pfam" id="PF25882"/>
    </source>
</evidence>
<evidence type="ECO:0000259" key="1">
    <source>
        <dbReference type="Pfam" id="PF01672"/>
    </source>
</evidence>
<protein>
    <submittedName>
        <fullName evidence="3">Putative plasmid partition protein</fullName>
    </submittedName>
</protein>
<gene>
    <name evidence="3" type="ORF">BBU118A_Y11</name>
</gene>
<dbReference type="EMBL" id="CP001529">
    <property type="protein sequence ID" value="ACN92733.1"/>
    <property type="molecule type" value="Genomic_DNA"/>
</dbReference>
<dbReference type="NCBIfam" id="NF033725">
    <property type="entry name" value="borfam_49"/>
    <property type="match status" value="1"/>
</dbReference>
<dbReference type="Pfam" id="PF01672">
    <property type="entry name" value="Plasmid_parti_N"/>
    <property type="match status" value="1"/>
</dbReference>
<dbReference type="Pfam" id="PF25882">
    <property type="entry name" value="Plasmid_parti_C"/>
    <property type="match status" value="1"/>
</dbReference>
<organism evidence="3 4">
    <name type="scientific">Borreliella burgdorferi 118a</name>
    <dbReference type="NCBI Taxonomy" id="476210"/>
    <lineage>
        <taxon>Bacteria</taxon>
        <taxon>Pseudomonadati</taxon>
        <taxon>Spirochaetota</taxon>
        <taxon>Spirochaetia</taxon>
        <taxon>Spirochaetales</taxon>
        <taxon>Borreliaceae</taxon>
        <taxon>Borreliella</taxon>
    </lineage>
</organism>
<evidence type="ECO:0000313" key="3">
    <source>
        <dbReference type="EMBL" id="ACN92733.1"/>
    </source>
</evidence>
<geneLocation type="plasmid" evidence="3 4">
    <name>118a_lp28-5</name>
</geneLocation>
<feature type="domain" description="Plasmid partition protein putative C-terminal" evidence="2">
    <location>
        <begin position="135"/>
        <end position="181"/>
    </location>
</feature>
<reference evidence="3 4" key="1">
    <citation type="journal article" date="2011" name="J. Bacteriol.">
        <title>Whole-genome sequences of thirteen isolates of Borrelia burgdorferi.</title>
        <authorList>
            <person name="Schutzer S.E."/>
            <person name="Fraser-Liggett C.M."/>
            <person name="Casjens S.R."/>
            <person name="Qiu W.G."/>
            <person name="Dunn J.J."/>
            <person name="Mongodin E.F."/>
            <person name="Luft B.J."/>
        </authorList>
    </citation>
    <scope>NUCLEOTIDE SEQUENCE [LARGE SCALE GENOMIC DNA]</scope>
    <source>
        <strain evidence="3 4">118a</strain>
        <plasmid evidence="3 4">118a_lp28-5</plasmid>
    </source>
</reference>